<dbReference type="Proteomes" id="UP000886595">
    <property type="component" value="Unassembled WGS sequence"/>
</dbReference>
<evidence type="ECO:0000313" key="1">
    <source>
        <dbReference type="EMBL" id="KAG2280700.1"/>
    </source>
</evidence>
<proteinExistence type="predicted"/>
<comment type="caution">
    <text evidence="1">The sequence shown here is derived from an EMBL/GenBank/DDBJ whole genome shotgun (WGS) entry which is preliminary data.</text>
</comment>
<gene>
    <name evidence="1" type="ORF">Bca52824_051920</name>
</gene>
<organism evidence="1 2">
    <name type="scientific">Brassica carinata</name>
    <name type="common">Ethiopian mustard</name>
    <name type="synonym">Abyssinian cabbage</name>
    <dbReference type="NCBI Taxonomy" id="52824"/>
    <lineage>
        <taxon>Eukaryota</taxon>
        <taxon>Viridiplantae</taxon>
        <taxon>Streptophyta</taxon>
        <taxon>Embryophyta</taxon>
        <taxon>Tracheophyta</taxon>
        <taxon>Spermatophyta</taxon>
        <taxon>Magnoliopsida</taxon>
        <taxon>eudicotyledons</taxon>
        <taxon>Gunneridae</taxon>
        <taxon>Pentapetalae</taxon>
        <taxon>rosids</taxon>
        <taxon>malvids</taxon>
        <taxon>Brassicales</taxon>
        <taxon>Brassicaceae</taxon>
        <taxon>Brassiceae</taxon>
        <taxon>Brassica</taxon>
    </lineage>
</organism>
<dbReference type="AlphaFoldDB" id="A0A8X7R266"/>
<dbReference type="OrthoDB" id="10603559at2759"/>
<accession>A0A8X7R266</accession>
<name>A0A8X7R266_BRACI</name>
<evidence type="ECO:0000313" key="2">
    <source>
        <dbReference type="Proteomes" id="UP000886595"/>
    </source>
</evidence>
<reference evidence="1 2" key="1">
    <citation type="submission" date="2020-02" db="EMBL/GenBank/DDBJ databases">
        <authorList>
            <person name="Ma Q."/>
            <person name="Huang Y."/>
            <person name="Song X."/>
            <person name="Pei D."/>
        </authorList>
    </citation>
    <scope>NUCLEOTIDE SEQUENCE [LARGE SCALE GENOMIC DNA]</scope>
    <source>
        <strain evidence="1">Sxm20200214</strain>
        <tissue evidence="1">Leaf</tissue>
    </source>
</reference>
<keyword evidence="2" id="KW-1185">Reference proteome</keyword>
<dbReference type="EMBL" id="JAAMPC010000011">
    <property type="protein sequence ID" value="KAG2280700.1"/>
    <property type="molecule type" value="Genomic_DNA"/>
</dbReference>
<sequence>MEAILCSSKKEVRVQDECNEYVQQRESIQFPRSRCGVGANKLDKKAKFSHSHDIVKLESMDKNHGHMWLIEDSADESFSFSPSDDIASVEEEARDYAIASVICRTLDANMLTAYHEQLLSLWHIKSDSLGWVLISCCSTFYGTSVVVLKMTAALVFIHAVVSLHVSSSWIMHITGSLKRVAAIQSALQMRLLAILVTRYHCAVFQPSIIWEAWIWILPPPLVDDASRRKTVKTKSKDVQHKEITVLAVIECQNFRARHELVLPRFVVQVFSGQREVQLWQIMDIATHKEMYRFL</sequence>
<protein>
    <submittedName>
        <fullName evidence="1">Uncharacterized protein</fullName>
    </submittedName>
</protein>